<keyword evidence="3" id="KW-1185">Reference proteome</keyword>
<reference evidence="2 3" key="1">
    <citation type="submission" date="2024-09" db="EMBL/GenBank/DDBJ databases">
        <title>Rethinking Asexuality: The Enigmatic Case of Functional Sexual Genes in Lepraria (Stereocaulaceae).</title>
        <authorList>
            <person name="Doellman M."/>
            <person name="Sun Y."/>
            <person name="Barcenas-Pena A."/>
            <person name="Lumbsch H.T."/>
            <person name="Grewe F."/>
        </authorList>
    </citation>
    <scope>NUCLEOTIDE SEQUENCE [LARGE SCALE GENOMIC DNA]</scope>
    <source>
        <strain evidence="2 3">Grewe 0041</strain>
    </source>
</reference>
<keyword evidence="1" id="KW-0732">Signal</keyword>
<dbReference type="Proteomes" id="UP001590951">
    <property type="component" value="Unassembled WGS sequence"/>
</dbReference>
<evidence type="ECO:0000313" key="3">
    <source>
        <dbReference type="Proteomes" id="UP001590951"/>
    </source>
</evidence>
<organism evidence="2 3">
    <name type="scientific">Lepraria finkii</name>
    <dbReference type="NCBI Taxonomy" id="1340010"/>
    <lineage>
        <taxon>Eukaryota</taxon>
        <taxon>Fungi</taxon>
        <taxon>Dikarya</taxon>
        <taxon>Ascomycota</taxon>
        <taxon>Pezizomycotina</taxon>
        <taxon>Lecanoromycetes</taxon>
        <taxon>OSLEUM clade</taxon>
        <taxon>Lecanoromycetidae</taxon>
        <taxon>Lecanorales</taxon>
        <taxon>Lecanorineae</taxon>
        <taxon>Stereocaulaceae</taxon>
        <taxon>Lepraria</taxon>
    </lineage>
</organism>
<proteinExistence type="predicted"/>
<gene>
    <name evidence="2" type="ORF">ABVK25_003599</name>
</gene>
<protein>
    <submittedName>
        <fullName evidence="2">Uncharacterized protein</fullName>
    </submittedName>
</protein>
<sequence>MLLRIPFLAIYATRVSLAASSLVQRAAQSSNIPEISNEFVIPSNSTQATSSGTALPSLPSVISSGSLSNLSLATSNTSELVLNGTAAGLKLPAVVCDEEKGEGLTVQSCIQAYNVMTSYLTRLSHTRTKVTIGTRSQGIFDIPDRIRFLSPQGICAIDVGLAYDQADSTTTIELASAATALLNQCVEGYAEPQGGEIVSLGEKRQIDMEFHFNPMITLPQCKNPPPTGPPAQSCLSLLQSMPLGRSEQSFGLRGSNADVELPRALHGADGRCTLTLNTRGPIDWVTWDDIYEAVVEIDAICVRQGIRGVRANLGE</sequence>
<feature type="signal peptide" evidence="1">
    <location>
        <begin position="1"/>
        <end position="18"/>
    </location>
</feature>
<name>A0ABR4BDN3_9LECA</name>
<feature type="chain" id="PRO_5046577731" evidence="1">
    <location>
        <begin position="19"/>
        <end position="315"/>
    </location>
</feature>
<evidence type="ECO:0000313" key="2">
    <source>
        <dbReference type="EMBL" id="KAL2055957.1"/>
    </source>
</evidence>
<comment type="caution">
    <text evidence="2">The sequence shown here is derived from an EMBL/GenBank/DDBJ whole genome shotgun (WGS) entry which is preliminary data.</text>
</comment>
<dbReference type="EMBL" id="JBHFEH010000009">
    <property type="protein sequence ID" value="KAL2055957.1"/>
    <property type="molecule type" value="Genomic_DNA"/>
</dbReference>
<accession>A0ABR4BDN3</accession>
<evidence type="ECO:0000256" key="1">
    <source>
        <dbReference type="SAM" id="SignalP"/>
    </source>
</evidence>